<evidence type="ECO:0000256" key="2">
    <source>
        <dbReference type="ARBA" id="ARBA00023033"/>
    </source>
</evidence>
<dbReference type="PANTHER" id="PTHR43747:SF5">
    <property type="entry name" value="FAD-BINDING DOMAIN-CONTAINING PROTEIN"/>
    <property type="match status" value="1"/>
</dbReference>
<accession>A0A5A5R6E5</accession>
<dbReference type="Gene3D" id="3.50.50.60">
    <property type="entry name" value="FAD/NAD(P)-binding domain"/>
    <property type="match status" value="1"/>
</dbReference>
<dbReference type="RefSeq" id="WP_008206987.1">
    <property type="nucleotide sequence ID" value="NZ_BHVO01000026.1"/>
</dbReference>
<proteinExistence type="inferred from homology"/>
<evidence type="ECO:0000256" key="3">
    <source>
        <dbReference type="ARBA" id="ARBA00038396"/>
    </source>
</evidence>
<protein>
    <recommendedName>
        <fullName evidence="6">Tryptophan halogenase</fullName>
    </recommendedName>
</protein>
<evidence type="ECO:0000256" key="1">
    <source>
        <dbReference type="ARBA" id="ARBA00023002"/>
    </source>
</evidence>
<comment type="similarity">
    <text evidence="3">Belongs to the flavin-dependent halogenase family. Bacterial tryptophan halogenase subfamily.</text>
</comment>
<evidence type="ECO:0000313" key="5">
    <source>
        <dbReference type="Proteomes" id="UP000323569"/>
    </source>
</evidence>
<sequence>MVATNTNEYDVVIMGAGFAGVCQARHLLLNVPNIKIALIDPRPEERTDKDLKIGESMVEIATLFVCKELGLYEYMIENHPPKYALNFHWAKDADKTDTIDDYYHIWANRQFPLGTFQMNRAKFERDLLKMNKKMGASFYQGRVVDVDITPTDEMHTVKVKMIDGNYHELRAKHLVDAAGRKFIIGHKTDNVIVGADNLFGVDTGSAWVRVKNIDRTIFHDGYDPYGATCSHYYATNHWFGHGHWLWMIPTEKDSQEISIGIAQHRSVIANGQINTQEKFYAFLKANHNLLYRLVTSGENVDFHYLPRVSHTSKTMFSQDNWYVVGDAACIFDPFYSLGTSMIAFAIESITEIIRSQLAGEADTEEKRAAYNDFNLTYTRLNNHLIEHHDKQLGHASIMSWRIYAEYMWWFGIQIPLYVGKWHLDTGFISRYVPKVQADIKGYWHHLYEQFNQLVEQNKNIGFMDAHRTDQLIWGYHTLKHFDDFIENTKFEPRRCNVFAGIKATSFYTAVWYAKFLWKGFGFSAFLNPKNLSYLFGHLNGAVQSAITEMVYKYLTRKLSDNSQIEQMRQEFTHYRYRPQLNSWLKEEVKRSPEKIPIIV</sequence>
<reference evidence="4 5" key="1">
    <citation type="submission" date="2018-09" db="EMBL/GenBank/DDBJ databases">
        <title>Evolutionary history of phycoerythrin pigmentation in the water bloom-forming cyanobacterium Microcystis aeruginosa.</title>
        <authorList>
            <person name="Tanabe Y."/>
            <person name="Tanabe Y."/>
            <person name="Yamaguchi H."/>
        </authorList>
    </citation>
    <scope>NUCLEOTIDE SEQUENCE [LARGE SCALE GENOMIC DNA]</scope>
    <source>
        <strain evidence="4 5">NIES-2519</strain>
    </source>
</reference>
<name>A0A5A5R6E5_MICAE</name>
<comment type="caution">
    <text evidence="4">The sequence shown here is derived from an EMBL/GenBank/DDBJ whole genome shotgun (WGS) entry which is preliminary data.</text>
</comment>
<dbReference type="GO" id="GO:0004497">
    <property type="term" value="F:monooxygenase activity"/>
    <property type="evidence" value="ECO:0007669"/>
    <property type="project" value="UniProtKB-KW"/>
</dbReference>
<keyword evidence="1" id="KW-0560">Oxidoreductase</keyword>
<keyword evidence="2" id="KW-0503">Monooxygenase</keyword>
<dbReference type="InterPro" id="IPR036188">
    <property type="entry name" value="FAD/NAD-bd_sf"/>
</dbReference>
<dbReference type="InterPro" id="IPR050816">
    <property type="entry name" value="Flavin-dep_Halogenase_NPB"/>
</dbReference>
<dbReference type="PANTHER" id="PTHR43747">
    <property type="entry name" value="FAD-BINDING PROTEIN"/>
    <property type="match status" value="1"/>
</dbReference>
<organism evidence="4 5">
    <name type="scientific">Microcystis aeruginosa NIES-2519</name>
    <dbReference type="NCBI Taxonomy" id="2303981"/>
    <lineage>
        <taxon>Bacteria</taxon>
        <taxon>Bacillati</taxon>
        <taxon>Cyanobacteriota</taxon>
        <taxon>Cyanophyceae</taxon>
        <taxon>Oscillatoriophycideae</taxon>
        <taxon>Chroococcales</taxon>
        <taxon>Microcystaceae</taxon>
        <taxon>Microcystis</taxon>
    </lineage>
</organism>
<dbReference type="Proteomes" id="UP000323569">
    <property type="component" value="Unassembled WGS sequence"/>
</dbReference>
<evidence type="ECO:0000313" key="4">
    <source>
        <dbReference type="EMBL" id="GCA70369.1"/>
    </source>
</evidence>
<dbReference type="AlphaFoldDB" id="A0A5A5R6E5"/>
<dbReference type="InterPro" id="IPR006905">
    <property type="entry name" value="Flavin_halogenase"/>
</dbReference>
<dbReference type="EMBL" id="BHVO01000026">
    <property type="protein sequence ID" value="GCA70369.1"/>
    <property type="molecule type" value="Genomic_DNA"/>
</dbReference>
<evidence type="ECO:0008006" key="6">
    <source>
        <dbReference type="Google" id="ProtNLM"/>
    </source>
</evidence>
<dbReference type="Pfam" id="PF04820">
    <property type="entry name" value="Trp_halogenase"/>
    <property type="match status" value="1"/>
</dbReference>
<dbReference type="SUPFAM" id="SSF51905">
    <property type="entry name" value="FAD/NAD(P)-binding domain"/>
    <property type="match status" value="1"/>
</dbReference>
<gene>
    <name evidence="4" type="ORF">MiYa_01901</name>
</gene>